<name>A0A3B6MSB6_WHEAT</name>
<dbReference type="EnsemblPlants" id="TraesCS5D02G223100.1">
    <property type="protein sequence ID" value="TraesCS5D02G223100.1"/>
    <property type="gene ID" value="TraesCS5D02G223100"/>
</dbReference>
<dbReference type="Gramene" id="TraesPARA_EIv1.0_1816930.1">
    <property type="protein sequence ID" value="TraesPARA_EIv1.0_1816930.1.CDS"/>
    <property type="gene ID" value="TraesPARA_EIv1.0_1816930"/>
</dbReference>
<feature type="chain" id="PRO_5043177809" description="Malectin-like domain-containing protein" evidence="2">
    <location>
        <begin position="39"/>
        <end position="236"/>
    </location>
</feature>
<dbReference type="PANTHER" id="PTHR45631">
    <property type="entry name" value="OS07G0107800 PROTEIN-RELATED"/>
    <property type="match status" value="1"/>
</dbReference>
<feature type="domain" description="Malectin-like" evidence="3">
    <location>
        <begin position="50"/>
        <end position="225"/>
    </location>
</feature>
<reference evidence="4" key="2">
    <citation type="submission" date="2018-10" db="UniProtKB">
        <authorList>
            <consortium name="EnsemblPlants"/>
        </authorList>
    </citation>
    <scope>IDENTIFICATION</scope>
</reference>
<dbReference type="Proteomes" id="UP000019116">
    <property type="component" value="Chromosome 5D"/>
</dbReference>
<dbReference type="Gramene" id="TraesMAC5D03G03122530.1">
    <property type="protein sequence ID" value="TraesMAC5D03G03122530.1"/>
    <property type="gene ID" value="TraesMAC5D03G03122530"/>
</dbReference>
<dbReference type="AlphaFoldDB" id="A0A3B6MSB6"/>
<dbReference type="GeneID" id="123124815"/>
<dbReference type="Gramene" id="TraesCLE_scaffold_058123_01G000300.1">
    <property type="protein sequence ID" value="TraesCLE_scaffold_058123_01G000300.1"/>
    <property type="gene ID" value="TraesCLE_scaffold_058123_01G000300"/>
</dbReference>
<dbReference type="SMR" id="A0A3B6MSB6"/>
<dbReference type="InterPro" id="IPR024788">
    <property type="entry name" value="Malectin-like_Carb-bd_dom"/>
</dbReference>
<accession>A0A3B6MSB6</accession>
<keyword evidence="5" id="KW-1185">Reference proteome</keyword>
<sequence>MSARCGCGLEWSTRGAMAAPSSWLLLLCLAGGVLHAGAQRAPDTTGFVSVDCGLSEHSGYVDDATKLPYSSDAGFTDTGQNYNVSAQYNDQALLRRHRQLLTVRSFPGPPGRRGCYTLPSFEAGTSKYLVRATFMYGNYDELNKPPALDLYLGVNFWKTVNISRPDAVHTAEVIAVIPVDAAHVCLVNTNSGTPFISSLVNTMYPLVNWTQGLVLIGRRNSGATELISRRRKRQMA</sequence>
<dbReference type="Pfam" id="PF12819">
    <property type="entry name" value="Malectin_like"/>
    <property type="match status" value="1"/>
</dbReference>
<evidence type="ECO:0000259" key="3">
    <source>
        <dbReference type="Pfam" id="PF12819"/>
    </source>
</evidence>
<dbReference type="OrthoDB" id="1429720at2759"/>
<evidence type="ECO:0000256" key="2">
    <source>
        <dbReference type="SAM" id="SignalP"/>
    </source>
</evidence>
<dbReference type="RefSeq" id="XP_044401304.1">
    <property type="nucleotide sequence ID" value="XM_044545369.1"/>
</dbReference>
<dbReference type="Gramene" id="TraesKAR5D01G0238780.2">
    <property type="protein sequence ID" value="cds.TraesKAR5D01G0238780.2"/>
    <property type="gene ID" value="TraesKAR5D01G0238780"/>
</dbReference>
<dbReference type="Gramene" id="TraesCS5D02G223100.1">
    <property type="protein sequence ID" value="TraesCS5D02G223100.1"/>
    <property type="gene ID" value="TraesCS5D02G223100"/>
</dbReference>
<gene>
    <name evidence="4" type="primary">LOC123124815</name>
</gene>
<evidence type="ECO:0000313" key="4">
    <source>
        <dbReference type="EnsemblPlants" id="TraesCS5D02G223100.1"/>
    </source>
</evidence>
<dbReference type="GO" id="GO:0016020">
    <property type="term" value="C:membrane"/>
    <property type="evidence" value="ECO:0007669"/>
    <property type="project" value="UniProtKB-SubCell"/>
</dbReference>
<protein>
    <recommendedName>
        <fullName evidence="3">Malectin-like domain-containing protein</fullName>
    </recommendedName>
</protein>
<dbReference type="Gramene" id="TraesCAD_scaffold_106507_01G000100.1">
    <property type="protein sequence ID" value="TraesCAD_scaffold_106507_01G000100.1"/>
    <property type="gene ID" value="TraesCAD_scaffold_106507_01G000100"/>
</dbReference>
<dbReference type="PANTHER" id="PTHR45631:SF176">
    <property type="entry name" value="PROTEIN KINASE DOMAIN-CONTAINING PROTEIN"/>
    <property type="match status" value="1"/>
</dbReference>
<dbReference type="Gramene" id="TraesNOR5D03G03153400.1">
    <property type="protein sequence ID" value="TraesNOR5D03G03153400.1"/>
    <property type="gene ID" value="TraesNOR5D03G03153400"/>
</dbReference>
<dbReference type="Gramene" id="TraesJUL5D03G03148820.1">
    <property type="protein sequence ID" value="TraesJUL5D03G03148820.1"/>
    <property type="gene ID" value="TraesJUL5D03G03148820"/>
</dbReference>
<dbReference type="Gramene" id="TraesROB_scaffold_068999_01G000300.1">
    <property type="protein sequence ID" value="TraesROB_scaffold_068999_01G000300.1"/>
    <property type="gene ID" value="TraesROB_scaffold_068999_01G000300"/>
</dbReference>
<dbReference type="Gramene" id="TraesCS5D03G0521300.1">
    <property type="protein sequence ID" value="TraesCS5D03G0521300.1.CDS"/>
    <property type="gene ID" value="TraesCS5D03G0521300"/>
</dbReference>
<reference evidence="4" key="1">
    <citation type="submission" date="2018-08" db="EMBL/GenBank/DDBJ databases">
        <authorList>
            <person name="Rossello M."/>
        </authorList>
    </citation>
    <scope>NUCLEOTIDE SEQUENCE [LARGE SCALE GENOMIC DNA]</scope>
    <source>
        <strain evidence="4">cv. Chinese Spring</strain>
    </source>
</reference>
<proteinExistence type="predicted"/>
<comment type="subcellular location">
    <subcellularLocation>
        <location evidence="1">Membrane</location>
        <topology evidence="1">Single-pass membrane protein</topology>
    </subcellularLocation>
</comment>
<evidence type="ECO:0000313" key="5">
    <source>
        <dbReference type="Proteomes" id="UP000019116"/>
    </source>
</evidence>
<dbReference type="STRING" id="4565.A0A3B6MSB6"/>
<evidence type="ECO:0000256" key="1">
    <source>
        <dbReference type="ARBA" id="ARBA00004167"/>
    </source>
</evidence>
<dbReference type="OMA" id="IRAYFFY"/>
<organism evidence="4">
    <name type="scientific">Triticum aestivum</name>
    <name type="common">Wheat</name>
    <dbReference type="NCBI Taxonomy" id="4565"/>
    <lineage>
        <taxon>Eukaryota</taxon>
        <taxon>Viridiplantae</taxon>
        <taxon>Streptophyta</taxon>
        <taxon>Embryophyta</taxon>
        <taxon>Tracheophyta</taxon>
        <taxon>Spermatophyta</taxon>
        <taxon>Magnoliopsida</taxon>
        <taxon>Liliopsida</taxon>
        <taxon>Poales</taxon>
        <taxon>Poaceae</taxon>
        <taxon>BOP clade</taxon>
        <taxon>Pooideae</taxon>
        <taxon>Triticodae</taxon>
        <taxon>Triticeae</taxon>
        <taxon>Triticinae</taxon>
        <taxon>Triticum</taxon>
    </lineage>
</organism>
<keyword evidence="2" id="KW-0732">Signal</keyword>
<feature type="signal peptide" evidence="2">
    <location>
        <begin position="1"/>
        <end position="38"/>
    </location>
</feature>
<dbReference type="Gramene" id="TraesWEE_scaffold_072713_01G000100.1">
    <property type="protein sequence ID" value="TraesWEE_scaffold_072713_01G000100.1"/>
    <property type="gene ID" value="TraesWEE_scaffold_072713_01G000100"/>
</dbReference>
<dbReference type="Gramene" id="TraesLAC5D03G03079710.1">
    <property type="protein sequence ID" value="TraesLAC5D03G03079710.1"/>
    <property type="gene ID" value="TraesLAC5D03G03079710"/>
</dbReference>